<dbReference type="InterPro" id="IPR011992">
    <property type="entry name" value="EF-hand-dom_pair"/>
</dbReference>
<dbReference type="CDD" id="cd00213">
    <property type="entry name" value="S-100"/>
    <property type="match status" value="1"/>
</dbReference>
<accession>A0A6G1PQ33</accession>
<dbReference type="SMART" id="SM01394">
    <property type="entry name" value="S_100"/>
    <property type="match status" value="1"/>
</dbReference>
<dbReference type="Proteomes" id="UP000503349">
    <property type="component" value="Chromosome 7"/>
</dbReference>
<dbReference type="AlphaFoldDB" id="A0A6G1PQ33"/>
<evidence type="ECO:0000256" key="1">
    <source>
        <dbReference type="ARBA" id="ARBA00007323"/>
    </source>
</evidence>
<sequence length="99" mass="11047">MDIETNKGVASLMYLIKIFDDYASKDQDKDHLSKAELKTLLSAEFSLLIQGAKPEDVNKIMGALDHDKDGQVDIQEYMFTLCSLGIAMHGGIGQFHKKK</sequence>
<comment type="similarity">
    <text evidence="1">Belongs to the S-100 family.</text>
</comment>
<proteinExistence type="inferred from homology"/>
<keyword evidence="3" id="KW-0106">Calcium</keyword>
<keyword evidence="2" id="KW-0479">Metal-binding</keyword>
<evidence type="ECO:0000256" key="3">
    <source>
        <dbReference type="ARBA" id="ARBA00022837"/>
    </source>
</evidence>
<dbReference type="InterPro" id="IPR013787">
    <property type="entry name" value="S100_Ca-bd_sub"/>
</dbReference>
<reference evidence="5 6" key="1">
    <citation type="submission" date="2019-02" db="EMBL/GenBank/DDBJ databases">
        <title>Opniocepnalus argus genome.</title>
        <authorList>
            <person name="Zhou C."/>
            <person name="Xiao S."/>
        </authorList>
    </citation>
    <scope>NUCLEOTIDE SEQUENCE [LARGE SCALE GENOMIC DNA]</scope>
    <source>
        <strain evidence="5">OARG1902GOOAL</strain>
        <tissue evidence="5">Muscle</tissue>
    </source>
</reference>
<dbReference type="Pfam" id="PF01023">
    <property type="entry name" value="S_100"/>
    <property type="match status" value="1"/>
</dbReference>
<dbReference type="PANTHER" id="PTHR11639:SF134">
    <property type="entry name" value="PROTEIN S100-A1-RELATED"/>
    <property type="match status" value="1"/>
</dbReference>
<evidence type="ECO:0000259" key="4">
    <source>
        <dbReference type="PROSITE" id="PS50222"/>
    </source>
</evidence>
<evidence type="ECO:0000256" key="2">
    <source>
        <dbReference type="ARBA" id="ARBA00022723"/>
    </source>
</evidence>
<evidence type="ECO:0000313" key="5">
    <source>
        <dbReference type="EMBL" id="KAF3692410.1"/>
    </source>
</evidence>
<dbReference type="InterPro" id="IPR034325">
    <property type="entry name" value="S-100_dom"/>
</dbReference>
<evidence type="ECO:0000313" key="6">
    <source>
        <dbReference type="Proteomes" id="UP000503349"/>
    </source>
</evidence>
<reference evidence="6" key="2">
    <citation type="submission" date="2019-02" db="EMBL/GenBank/DDBJ databases">
        <title>Opniocepnalus argus Var Kimnra genome.</title>
        <authorList>
            <person name="Zhou C."/>
            <person name="Xiao S."/>
        </authorList>
    </citation>
    <scope>NUCLEOTIDE SEQUENCE [LARGE SCALE GENOMIC DNA]</scope>
</reference>
<protein>
    <submittedName>
        <fullName evidence="5">Protein S100-A1 S-100 protein alpha chain S-100 protein subunit alpha</fullName>
    </submittedName>
</protein>
<gene>
    <name evidence="5" type="ORF">EXN66_Car008086</name>
</gene>
<dbReference type="SUPFAM" id="SSF47473">
    <property type="entry name" value="EF-hand"/>
    <property type="match status" value="1"/>
</dbReference>
<dbReference type="GO" id="GO:0005509">
    <property type="term" value="F:calcium ion binding"/>
    <property type="evidence" value="ECO:0007669"/>
    <property type="project" value="InterPro"/>
</dbReference>
<dbReference type="EMBL" id="CM015718">
    <property type="protein sequence ID" value="KAF3692410.1"/>
    <property type="molecule type" value="Genomic_DNA"/>
</dbReference>
<dbReference type="PROSITE" id="PS50222">
    <property type="entry name" value="EF_HAND_2"/>
    <property type="match status" value="1"/>
</dbReference>
<dbReference type="InterPro" id="IPR018247">
    <property type="entry name" value="EF_Hand_1_Ca_BS"/>
</dbReference>
<dbReference type="Gene3D" id="1.10.238.10">
    <property type="entry name" value="EF-hand"/>
    <property type="match status" value="1"/>
</dbReference>
<organism evidence="5 6">
    <name type="scientific">Channa argus</name>
    <name type="common">Northern snakehead</name>
    <name type="synonym">Ophicephalus argus</name>
    <dbReference type="NCBI Taxonomy" id="215402"/>
    <lineage>
        <taxon>Eukaryota</taxon>
        <taxon>Metazoa</taxon>
        <taxon>Chordata</taxon>
        <taxon>Craniata</taxon>
        <taxon>Vertebrata</taxon>
        <taxon>Euteleostomi</taxon>
        <taxon>Actinopterygii</taxon>
        <taxon>Neopterygii</taxon>
        <taxon>Teleostei</taxon>
        <taxon>Neoteleostei</taxon>
        <taxon>Acanthomorphata</taxon>
        <taxon>Anabantaria</taxon>
        <taxon>Anabantiformes</taxon>
        <taxon>Channoidei</taxon>
        <taxon>Channidae</taxon>
        <taxon>Channa</taxon>
    </lineage>
</organism>
<keyword evidence="6" id="KW-1185">Reference proteome</keyword>
<dbReference type="PROSITE" id="PS00018">
    <property type="entry name" value="EF_HAND_1"/>
    <property type="match status" value="1"/>
</dbReference>
<dbReference type="PANTHER" id="PTHR11639">
    <property type="entry name" value="S100 CALCIUM-BINDING PROTEIN"/>
    <property type="match status" value="1"/>
</dbReference>
<dbReference type="GO" id="GO:0046914">
    <property type="term" value="F:transition metal ion binding"/>
    <property type="evidence" value="ECO:0007669"/>
    <property type="project" value="InterPro"/>
</dbReference>
<name>A0A6G1PQ33_CHAAH</name>
<dbReference type="InterPro" id="IPR002048">
    <property type="entry name" value="EF_hand_dom"/>
</dbReference>
<feature type="domain" description="EF-hand" evidence="4">
    <location>
        <begin position="52"/>
        <end position="87"/>
    </location>
</feature>